<dbReference type="Pfam" id="PF00687">
    <property type="entry name" value="Ribosomal_L1"/>
    <property type="match status" value="1"/>
</dbReference>
<accession>A0A345ZB37</accession>
<evidence type="ECO:0000256" key="4">
    <source>
        <dbReference type="ARBA" id="ARBA00022845"/>
    </source>
</evidence>
<dbReference type="SUPFAM" id="SSF56808">
    <property type="entry name" value="Ribosomal protein L1"/>
    <property type="match status" value="1"/>
</dbReference>
<comment type="similarity">
    <text evidence="1 9 10">Belongs to the universal ribosomal protein uL1 family.</text>
</comment>
<keyword evidence="2 9" id="KW-0678">Repressor</keyword>
<evidence type="ECO:0000256" key="7">
    <source>
        <dbReference type="ARBA" id="ARBA00023274"/>
    </source>
</evidence>
<keyword evidence="3 9" id="KW-0699">rRNA-binding</keyword>
<organism evidence="11 12">
    <name type="scientific">Candidatus Chromulinivorax destructor</name>
    <dbReference type="NCBI Taxonomy" id="2066483"/>
    <lineage>
        <taxon>Bacteria</taxon>
        <taxon>Candidatus Babelota</taxon>
        <taxon>Candidatus Babeliae</taxon>
        <taxon>Candidatus Babeliales</taxon>
        <taxon>Candidatus Chromulinivoraceae</taxon>
        <taxon>Candidatus Chromulinivorax</taxon>
    </lineage>
</organism>
<evidence type="ECO:0000256" key="8">
    <source>
        <dbReference type="ARBA" id="ARBA00035241"/>
    </source>
</evidence>
<dbReference type="KEGG" id="cdes:C0J27_01945"/>
<dbReference type="GO" id="GO:0006412">
    <property type="term" value="P:translation"/>
    <property type="evidence" value="ECO:0007669"/>
    <property type="project" value="UniProtKB-UniRule"/>
</dbReference>
<dbReference type="InterPro" id="IPR023673">
    <property type="entry name" value="Ribosomal_uL1_CS"/>
</dbReference>
<dbReference type="Gene3D" id="3.30.190.20">
    <property type="match status" value="1"/>
</dbReference>
<comment type="function">
    <text evidence="9">Binds directly to 23S rRNA. The L1 stalk is quite mobile in the ribosome, and is involved in E site tRNA release.</text>
</comment>
<keyword evidence="5 9" id="KW-0694">RNA-binding</keyword>
<dbReference type="GO" id="GO:0015934">
    <property type="term" value="C:large ribosomal subunit"/>
    <property type="evidence" value="ECO:0007669"/>
    <property type="project" value="InterPro"/>
</dbReference>
<dbReference type="NCBIfam" id="TIGR01169">
    <property type="entry name" value="rplA_bact"/>
    <property type="match status" value="1"/>
</dbReference>
<gene>
    <name evidence="9" type="primary">rplA</name>
    <name evidence="11" type="ORF">C0J27_01945</name>
</gene>
<comment type="function">
    <text evidence="9">Protein L1 is also a translational repressor protein, it controls the translation of the L11 operon by binding to its mRNA.</text>
</comment>
<dbReference type="Gene3D" id="3.40.50.790">
    <property type="match status" value="1"/>
</dbReference>
<reference evidence="11 12" key="1">
    <citation type="submission" date="2017-12" db="EMBL/GenBank/DDBJ databases">
        <title>Chromulinavorax destructans is a abundant pathogen of dominant heterotrophic picoflagllates.</title>
        <authorList>
            <person name="Deeg C.M."/>
            <person name="Zimmer M."/>
            <person name="Suttle C.A."/>
        </authorList>
    </citation>
    <scope>NUCLEOTIDE SEQUENCE [LARGE SCALE GENOMIC DNA]</scope>
    <source>
        <strain evidence="11 12">SeV1</strain>
    </source>
</reference>
<dbReference type="GO" id="GO:0006417">
    <property type="term" value="P:regulation of translation"/>
    <property type="evidence" value="ECO:0007669"/>
    <property type="project" value="UniProtKB-KW"/>
</dbReference>
<dbReference type="InterPro" id="IPR023674">
    <property type="entry name" value="Ribosomal_uL1-like"/>
</dbReference>
<dbReference type="EMBL" id="CP025544">
    <property type="protein sequence ID" value="AXK60504.1"/>
    <property type="molecule type" value="Genomic_DNA"/>
</dbReference>
<dbReference type="AlphaFoldDB" id="A0A345ZB37"/>
<evidence type="ECO:0000256" key="1">
    <source>
        <dbReference type="ARBA" id="ARBA00010531"/>
    </source>
</evidence>
<dbReference type="HAMAP" id="MF_01318_B">
    <property type="entry name" value="Ribosomal_uL1_B"/>
    <property type="match status" value="1"/>
</dbReference>
<dbReference type="CDD" id="cd00403">
    <property type="entry name" value="Ribosomal_L1"/>
    <property type="match status" value="1"/>
</dbReference>
<keyword evidence="4 9" id="KW-0810">Translation regulation</keyword>
<evidence type="ECO:0000313" key="11">
    <source>
        <dbReference type="EMBL" id="AXK60504.1"/>
    </source>
</evidence>
<dbReference type="PIRSF" id="PIRSF002155">
    <property type="entry name" value="Ribosomal_L1"/>
    <property type="match status" value="1"/>
</dbReference>
<evidence type="ECO:0000256" key="10">
    <source>
        <dbReference type="RuleBase" id="RU000659"/>
    </source>
</evidence>
<evidence type="ECO:0000256" key="5">
    <source>
        <dbReference type="ARBA" id="ARBA00022884"/>
    </source>
</evidence>
<dbReference type="OrthoDB" id="9803740at2"/>
<dbReference type="InterPro" id="IPR005878">
    <property type="entry name" value="Ribosom_uL1_bac-type"/>
</dbReference>
<dbReference type="PANTHER" id="PTHR36427">
    <property type="entry name" value="54S RIBOSOMAL PROTEIN L1, MITOCHONDRIAL"/>
    <property type="match status" value="1"/>
</dbReference>
<dbReference type="PANTHER" id="PTHR36427:SF3">
    <property type="entry name" value="LARGE RIBOSOMAL SUBUNIT PROTEIN UL1M"/>
    <property type="match status" value="1"/>
</dbReference>
<dbReference type="GO" id="GO:0000049">
    <property type="term" value="F:tRNA binding"/>
    <property type="evidence" value="ECO:0007669"/>
    <property type="project" value="UniProtKB-KW"/>
</dbReference>
<name>A0A345ZB37_9BACT</name>
<comment type="subunit">
    <text evidence="9">Part of the 50S ribosomal subunit.</text>
</comment>
<keyword evidence="7 9" id="KW-0687">Ribonucleoprotein</keyword>
<evidence type="ECO:0000256" key="3">
    <source>
        <dbReference type="ARBA" id="ARBA00022730"/>
    </source>
</evidence>
<keyword evidence="9" id="KW-0820">tRNA-binding</keyword>
<keyword evidence="6 9" id="KW-0689">Ribosomal protein</keyword>
<evidence type="ECO:0000313" key="12">
    <source>
        <dbReference type="Proteomes" id="UP000254834"/>
    </source>
</evidence>
<dbReference type="InterPro" id="IPR016095">
    <property type="entry name" value="Ribosomal_uL1_3-a/b-sand"/>
</dbReference>
<evidence type="ECO:0000256" key="6">
    <source>
        <dbReference type="ARBA" id="ARBA00022980"/>
    </source>
</evidence>
<dbReference type="FunFam" id="3.40.50.790:FF:000001">
    <property type="entry name" value="50S ribosomal protein L1"/>
    <property type="match status" value="1"/>
</dbReference>
<dbReference type="Proteomes" id="UP000254834">
    <property type="component" value="Chromosome"/>
</dbReference>
<dbReference type="GO" id="GO:0003735">
    <property type="term" value="F:structural constituent of ribosome"/>
    <property type="evidence" value="ECO:0007669"/>
    <property type="project" value="InterPro"/>
</dbReference>
<dbReference type="InterPro" id="IPR028364">
    <property type="entry name" value="Ribosomal_uL1/biogenesis"/>
</dbReference>
<sequence length="230" mass="24426">MVKHGKKHRNALQLVSNLDLLSHKDAIAKVKSLSFAKFDESIDIDVNLGIDATKGDQVVRGGVVLPHGTGKKVRIVVFAKGDAATQAEKAGADFVGAEDLIEKISQGWVDFDFAVATPDMVAPIGVLARILGPKGLLPNKKLGTVTQNVGAIVADLKKGKAFFKNDKQGLVHFSIGKVSFDVSQLQENFVTFMKTLAASKPAASKGKFIRKVTMSSSMGVGIGVNLEQVS</sequence>
<dbReference type="GO" id="GO:0019843">
    <property type="term" value="F:rRNA binding"/>
    <property type="evidence" value="ECO:0007669"/>
    <property type="project" value="UniProtKB-UniRule"/>
</dbReference>
<protein>
    <recommendedName>
        <fullName evidence="8 9">Large ribosomal subunit protein uL1</fullName>
    </recommendedName>
</protein>
<dbReference type="RefSeq" id="WP_115585519.1">
    <property type="nucleotide sequence ID" value="NZ_CP025544.1"/>
</dbReference>
<dbReference type="PROSITE" id="PS01199">
    <property type="entry name" value="RIBOSOMAL_L1"/>
    <property type="match status" value="1"/>
</dbReference>
<evidence type="ECO:0000256" key="2">
    <source>
        <dbReference type="ARBA" id="ARBA00022491"/>
    </source>
</evidence>
<evidence type="ECO:0000256" key="9">
    <source>
        <dbReference type="HAMAP-Rule" id="MF_01318"/>
    </source>
</evidence>
<keyword evidence="12" id="KW-1185">Reference proteome</keyword>
<dbReference type="InterPro" id="IPR002143">
    <property type="entry name" value="Ribosomal_uL1"/>
</dbReference>
<proteinExistence type="inferred from homology"/>